<keyword evidence="1" id="KW-0472">Membrane</keyword>
<keyword evidence="1" id="KW-0812">Transmembrane</keyword>
<evidence type="ECO:0000313" key="3">
    <source>
        <dbReference type="Proteomes" id="UP001529491"/>
    </source>
</evidence>
<reference evidence="2 3" key="1">
    <citation type="submission" date="2023-10" db="EMBL/GenBank/DDBJ databases">
        <title>Complete genome sequence of Shewanella sp. DAU334.</title>
        <authorList>
            <person name="Lee Y.-S."/>
            <person name="Jeong H.-R."/>
            <person name="Hwang E.-J."/>
            <person name="Choi Y.-L."/>
            <person name="Kim G.-D."/>
        </authorList>
    </citation>
    <scope>NUCLEOTIDE SEQUENCE [LARGE SCALE GENOMIC DNA]</scope>
    <source>
        <strain evidence="2 3">DAU334</strain>
    </source>
</reference>
<protein>
    <submittedName>
        <fullName evidence="2">Core component of ECF transporter</fullName>
    </submittedName>
</protein>
<feature type="transmembrane region" description="Helical" evidence="1">
    <location>
        <begin position="142"/>
        <end position="164"/>
    </location>
</feature>
<name>A0ABZ0JYW0_9GAMM</name>
<evidence type="ECO:0000313" key="2">
    <source>
        <dbReference type="EMBL" id="WOT05356.1"/>
    </source>
</evidence>
<dbReference type="EMBL" id="CP136522">
    <property type="protein sequence ID" value="WOT05356.1"/>
    <property type="molecule type" value="Genomic_DNA"/>
</dbReference>
<evidence type="ECO:0000256" key="1">
    <source>
        <dbReference type="SAM" id="Phobius"/>
    </source>
</evidence>
<dbReference type="Proteomes" id="UP001529491">
    <property type="component" value="Chromosome"/>
</dbReference>
<proteinExistence type="predicted"/>
<organism evidence="2 3">
    <name type="scientific">Shewanella youngdeokensis</name>
    <dbReference type="NCBI Taxonomy" id="2999068"/>
    <lineage>
        <taxon>Bacteria</taxon>
        <taxon>Pseudomonadati</taxon>
        <taxon>Pseudomonadota</taxon>
        <taxon>Gammaproteobacteria</taxon>
        <taxon>Alteromonadales</taxon>
        <taxon>Shewanellaceae</taxon>
        <taxon>Shewanella</taxon>
    </lineage>
</organism>
<accession>A0ABZ0JYW0</accession>
<keyword evidence="1" id="KW-1133">Transmembrane helix</keyword>
<feature type="transmembrane region" description="Helical" evidence="1">
    <location>
        <begin position="94"/>
        <end position="121"/>
    </location>
</feature>
<sequence length="183" mass="19513">MKLKFELQDALFIGFCATLLVVIKSMLRLKLGLSGHSMFLMTFFYLLCYGAVGKAGSITACGLLAGVVAMLLSVGKGGPLILLKFGLPAVAMDLILLLISGAFNLRLQSVIVALVGSFAWASKGWAENMLAGMTSQIALTKFALNFLQGGVFAVGAALLVPSVLKRLQAHDLFEDHHSKKSKH</sequence>
<keyword evidence="3" id="KW-1185">Reference proteome</keyword>
<gene>
    <name evidence="2" type="ORF">RGE70_00585</name>
</gene>
<feature type="transmembrane region" description="Helical" evidence="1">
    <location>
        <begin position="7"/>
        <end position="27"/>
    </location>
</feature>
<dbReference type="RefSeq" id="WP_310469619.1">
    <property type="nucleotide sequence ID" value="NZ_CP136522.1"/>
</dbReference>